<dbReference type="EMBL" id="CP108057">
    <property type="protein sequence ID" value="WUO48088.1"/>
    <property type="molecule type" value="Genomic_DNA"/>
</dbReference>
<dbReference type="Pfam" id="PF13439">
    <property type="entry name" value="Glyco_transf_4"/>
    <property type="match status" value="1"/>
</dbReference>
<accession>A0ABZ1RML8</accession>
<reference evidence="4" key="1">
    <citation type="submission" date="2022-10" db="EMBL/GenBank/DDBJ databases">
        <title>The complete genomes of actinobacterial strains from the NBC collection.</title>
        <authorList>
            <person name="Joergensen T.S."/>
            <person name="Alvarez Arevalo M."/>
            <person name="Sterndorff E.B."/>
            <person name="Faurdal D."/>
            <person name="Vuksanovic O."/>
            <person name="Mourched A.-S."/>
            <person name="Charusanti P."/>
            <person name="Shaw S."/>
            <person name="Blin K."/>
            <person name="Weber T."/>
        </authorList>
    </citation>
    <scope>NUCLEOTIDE SEQUENCE</scope>
    <source>
        <strain evidence="4">NBC_00283</strain>
    </source>
</reference>
<organism evidence="4 5">
    <name type="scientific">Streptomyces goshikiensis</name>
    <dbReference type="NCBI Taxonomy" id="1942"/>
    <lineage>
        <taxon>Bacteria</taxon>
        <taxon>Bacillati</taxon>
        <taxon>Actinomycetota</taxon>
        <taxon>Actinomycetes</taxon>
        <taxon>Kitasatosporales</taxon>
        <taxon>Streptomycetaceae</taxon>
        <taxon>Streptomyces</taxon>
    </lineage>
</organism>
<dbReference type="SUPFAM" id="SSF53756">
    <property type="entry name" value="UDP-Glycosyltransferase/glycogen phosphorylase"/>
    <property type="match status" value="1"/>
</dbReference>
<dbReference type="Gene3D" id="3.40.50.2000">
    <property type="entry name" value="Glycogen Phosphorylase B"/>
    <property type="match status" value="2"/>
</dbReference>
<dbReference type="GO" id="GO:0016757">
    <property type="term" value="F:glycosyltransferase activity"/>
    <property type="evidence" value="ECO:0007669"/>
    <property type="project" value="UniProtKB-KW"/>
</dbReference>
<evidence type="ECO:0000256" key="2">
    <source>
        <dbReference type="ARBA" id="ARBA00022679"/>
    </source>
</evidence>
<dbReference type="RefSeq" id="WP_073774526.1">
    <property type="nucleotide sequence ID" value="NZ_BMVE01000013.1"/>
</dbReference>
<name>A0ABZ1RML8_9ACTN</name>
<gene>
    <name evidence="4" type="ORF">OHU17_20840</name>
</gene>
<dbReference type="InterPro" id="IPR028098">
    <property type="entry name" value="Glyco_trans_4-like_N"/>
</dbReference>
<keyword evidence="5" id="KW-1185">Reference proteome</keyword>
<evidence type="ECO:0000259" key="3">
    <source>
        <dbReference type="Pfam" id="PF13439"/>
    </source>
</evidence>
<evidence type="ECO:0000313" key="4">
    <source>
        <dbReference type="EMBL" id="WUO48088.1"/>
    </source>
</evidence>
<keyword evidence="1 4" id="KW-0328">Glycosyltransferase</keyword>
<dbReference type="PANTHER" id="PTHR45947">
    <property type="entry name" value="SULFOQUINOVOSYL TRANSFERASE SQD2"/>
    <property type="match status" value="1"/>
</dbReference>
<dbReference type="PANTHER" id="PTHR45947:SF3">
    <property type="entry name" value="SULFOQUINOVOSYL TRANSFERASE SQD2"/>
    <property type="match status" value="1"/>
</dbReference>
<dbReference type="Proteomes" id="UP001432075">
    <property type="component" value="Chromosome"/>
</dbReference>
<dbReference type="Pfam" id="PF13692">
    <property type="entry name" value="Glyco_trans_1_4"/>
    <property type="match status" value="1"/>
</dbReference>
<evidence type="ECO:0000313" key="5">
    <source>
        <dbReference type="Proteomes" id="UP001432075"/>
    </source>
</evidence>
<dbReference type="GeneID" id="91410013"/>
<protein>
    <submittedName>
        <fullName evidence="4">Glycosyltransferase</fullName>
        <ecNumber evidence="4">2.4.-.-</ecNumber>
    </submittedName>
</protein>
<sequence>MPTNRSNAPLTVLHLVQPVEGGVARVVVDLVRAQAAAGLRAVVGCPPGGRLADAAREAGAEVLTWRAGRAPGPGLATEVPGARRLVRRVRPDVLHAHSAKAGLAGRLAVRGRVPTVFQPHAWSFDAVGGATAALALRWERYAVRWADRVLCVSEAERRAGASEGIHARWAVIRNGVDLGHFRPGAPDRDHDRALARAELPLPAAFRGDGPLAVCVGRLCHQKGQDVLLQAWPELLAAVPGARLALVGDGPDTERLRRTAPPGVLFAGAAADIRPWLRAADLVVLPSRWEGMALAPLEAMACGRPVLVSDVSGARESLPPGQARLCLVPPQDPTALAKGLTRLLTEPGLLAELGEQARQHARTDFDVRRTTDAVTGLYHELLGRPRPLNQERISR</sequence>
<keyword evidence="2 4" id="KW-0808">Transferase</keyword>
<feature type="domain" description="Glycosyltransferase subfamily 4-like N-terminal" evidence="3">
    <location>
        <begin position="21"/>
        <end position="178"/>
    </location>
</feature>
<proteinExistence type="predicted"/>
<dbReference type="EC" id="2.4.-.-" evidence="4"/>
<evidence type="ECO:0000256" key="1">
    <source>
        <dbReference type="ARBA" id="ARBA00022676"/>
    </source>
</evidence>
<dbReference type="InterPro" id="IPR050194">
    <property type="entry name" value="Glycosyltransferase_grp1"/>
</dbReference>